<dbReference type="InterPro" id="IPR051258">
    <property type="entry name" value="Diverse_Substrate_Transporter"/>
</dbReference>
<evidence type="ECO:0000256" key="3">
    <source>
        <dbReference type="ARBA" id="ARBA00022692"/>
    </source>
</evidence>
<evidence type="ECO:0000259" key="7">
    <source>
        <dbReference type="Pfam" id="PF00892"/>
    </source>
</evidence>
<evidence type="ECO:0000256" key="2">
    <source>
        <dbReference type="ARBA" id="ARBA00022475"/>
    </source>
</evidence>
<dbReference type="SUPFAM" id="SSF103481">
    <property type="entry name" value="Multidrug resistance efflux transporter EmrE"/>
    <property type="match status" value="2"/>
</dbReference>
<feature type="transmembrane region" description="Helical" evidence="6">
    <location>
        <begin position="281"/>
        <end position="302"/>
    </location>
</feature>
<accession>A0A194AG95</accession>
<protein>
    <recommendedName>
        <fullName evidence="7">EamA domain-containing protein</fullName>
    </recommendedName>
</protein>
<keyword evidence="2" id="KW-1003">Cell membrane</keyword>
<evidence type="ECO:0000256" key="4">
    <source>
        <dbReference type="ARBA" id="ARBA00022989"/>
    </source>
</evidence>
<feature type="transmembrane region" description="Helical" evidence="6">
    <location>
        <begin position="101"/>
        <end position="123"/>
    </location>
</feature>
<dbReference type="InterPro" id="IPR037185">
    <property type="entry name" value="EmrE-like"/>
</dbReference>
<keyword evidence="3 6" id="KW-0812">Transmembrane</keyword>
<feature type="transmembrane region" description="Helical" evidence="6">
    <location>
        <begin position="159"/>
        <end position="179"/>
    </location>
</feature>
<dbReference type="Gene3D" id="1.10.3730.20">
    <property type="match status" value="1"/>
</dbReference>
<feature type="transmembrane region" description="Helical" evidence="6">
    <location>
        <begin position="225"/>
        <end position="244"/>
    </location>
</feature>
<keyword evidence="9" id="KW-1185">Reference proteome</keyword>
<dbReference type="PANTHER" id="PTHR42920">
    <property type="entry name" value="OS03G0707200 PROTEIN-RELATED"/>
    <property type="match status" value="1"/>
</dbReference>
<evidence type="ECO:0000256" key="6">
    <source>
        <dbReference type="SAM" id="Phobius"/>
    </source>
</evidence>
<sequence length="321" mass="36039">MQWKQFRTNQTAGYMFILLGILNWSGNFVAARGLSGHIDPATLNLFRWSLATLIFLPFGFRAFWRERHVIGHMWKEMFFLALTGVSLYDTLVFLAGHTSEALNMSLISTLSPLLTSLVAQFIFKEKLKPRMYMGIALSTFGIVMLVTDGHFSRLATMHFARGDLLILCTAMMSAAYNTTIGRIAGKISQTALVMALCLFGTAQIIPLYLWETGGAIILPEFTPTLIWSLLYLAIFASILCFLFWNEAVHILGAPKAMLFYYTLPPISGLVAWLVIDEPVSFIQSFSGMVILAGILFALYGGLPKRRRWKAKHYDQPIEIAN</sequence>
<feature type="domain" description="EamA" evidence="7">
    <location>
        <begin position="161"/>
        <end position="298"/>
    </location>
</feature>
<feature type="transmembrane region" description="Helical" evidence="6">
    <location>
        <begin position="256"/>
        <end position="275"/>
    </location>
</feature>
<feature type="transmembrane region" description="Helical" evidence="6">
    <location>
        <begin position="12"/>
        <end position="33"/>
    </location>
</feature>
<dbReference type="Pfam" id="PF00892">
    <property type="entry name" value="EamA"/>
    <property type="match status" value="2"/>
</dbReference>
<feature type="transmembrane region" description="Helical" evidence="6">
    <location>
        <begin position="191"/>
        <end position="210"/>
    </location>
</feature>
<gene>
    <name evidence="8" type="ORF">DPF_0498</name>
</gene>
<dbReference type="InterPro" id="IPR000620">
    <property type="entry name" value="EamA_dom"/>
</dbReference>
<reference evidence="9" key="1">
    <citation type="submission" date="2016-06" db="EMBL/GenBank/DDBJ databases">
        <title>Draft genome sequence of Desulfoplanes formicivorans strain Pf12B.</title>
        <authorList>
            <person name="Watanabe M."/>
            <person name="Kojima H."/>
            <person name="Fukui M."/>
        </authorList>
    </citation>
    <scope>NUCLEOTIDE SEQUENCE [LARGE SCALE GENOMIC DNA]</scope>
    <source>
        <strain evidence="9">Pf12B</strain>
    </source>
</reference>
<keyword evidence="4 6" id="KW-1133">Transmembrane helix</keyword>
<comment type="subcellular location">
    <subcellularLocation>
        <location evidence="1">Cell membrane</location>
        <topology evidence="1">Multi-pass membrane protein</topology>
    </subcellularLocation>
</comment>
<feature type="transmembrane region" description="Helical" evidence="6">
    <location>
        <begin position="130"/>
        <end position="147"/>
    </location>
</feature>
<evidence type="ECO:0000313" key="9">
    <source>
        <dbReference type="Proteomes" id="UP000095200"/>
    </source>
</evidence>
<evidence type="ECO:0000256" key="5">
    <source>
        <dbReference type="ARBA" id="ARBA00023136"/>
    </source>
</evidence>
<name>A0A194AG95_9BACT</name>
<feature type="domain" description="EamA" evidence="7">
    <location>
        <begin position="12"/>
        <end position="146"/>
    </location>
</feature>
<comment type="caution">
    <text evidence="8">The sequence shown here is derived from an EMBL/GenBank/DDBJ whole genome shotgun (WGS) entry which is preliminary data.</text>
</comment>
<evidence type="ECO:0000256" key="1">
    <source>
        <dbReference type="ARBA" id="ARBA00004651"/>
    </source>
</evidence>
<dbReference type="AlphaFoldDB" id="A0A194AG95"/>
<dbReference type="STRING" id="1592317.DPF_0498"/>
<keyword evidence="5 6" id="KW-0472">Membrane</keyword>
<dbReference type="EMBL" id="BDFE01000007">
    <property type="protein sequence ID" value="GAU07799.1"/>
    <property type="molecule type" value="Genomic_DNA"/>
</dbReference>
<evidence type="ECO:0000313" key="8">
    <source>
        <dbReference type="EMBL" id="GAU07799.1"/>
    </source>
</evidence>
<dbReference type="PANTHER" id="PTHR42920:SF11">
    <property type="entry name" value="INNER MEMBRANE PROTEIN YTFF"/>
    <property type="match status" value="1"/>
</dbReference>
<feature type="transmembrane region" description="Helical" evidence="6">
    <location>
        <begin position="45"/>
        <end position="64"/>
    </location>
</feature>
<feature type="transmembrane region" description="Helical" evidence="6">
    <location>
        <begin position="76"/>
        <end position="95"/>
    </location>
</feature>
<dbReference type="GO" id="GO:0005886">
    <property type="term" value="C:plasma membrane"/>
    <property type="evidence" value="ECO:0007669"/>
    <property type="project" value="UniProtKB-SubCell"/>
</dbReference>
<dbReference type="Proteomes" id="UP000095200">
    <property type="component" value="Unassembled WGS sequence"/>
</dbReference>
<proteinExistence type="predicted"/>
<organism evidence="8 9">
    <name type="scientific">Desulfoplanes formicivorans</name>
    <dbReference type="NCBI Taxonomy" id="1592317"/>
    <lineage>
        <taxon>Bacteria</taxon>
        <taxon>Pseudomonadati</taxon>
        <taxon>Thermodesulfobacteriota</taxon>
        <taxon>Desulfovibrionia</taxon>
        <taxon>Desulfovibrionales</taxon>
        <taxon>Desulfoplanaceae</taxon>
        <taxon>Desulfoplanes</taxon>
    </lineage>
</organism>